<organism evidence="3 4">
    <name type="scientific">Tritrichomonas musculus</name>
    <dbReference type="NCBI Taxonomy" id="1915356"/>
    <lineage>
        <taxon>Eukaryota</taxon>
        <taxon>Metamonada</taxon>
        <taxon>Parabasalia</taxon>
        <taxon>Tritrichomonadida</taxon>
        <taxon>Tritrichomonadidae</taxon>
        <taxon>Tritrichomonas</taxon>
    </lineage>
</organism>
<dbReference type="EMBL" id="JAPFFF010000661">
    <property type="protein sequence ID" value="KAK8833771.1"/>
    <property type="molecule type" value="Genomic_DNA"/>
</dbReference>
<evidence type="ECO:0000313" key="4">
    <source>
        <dbReference type="Proteomes" id="UP001470230"/>
    </source>
</evidence>
<evidence type="ECO:0000313" key="2">
    <source>
        <dbReference type="EMBL" id="KAK8833771.1"/>
    </source>
</evidence>
<feature type="region of interest" description="Disordered" evidence="1">
    <location>
        <begin position="403"/>
        <end position="449"/>
    </location>
</feature>
<evidence type="ECO:0000313" key="3">
    <source>
        <dbReference type="EMBL" id="KAK8853830.1"/>
    </source>
</evidence>
<name>A0ABR2HW52_9EUKA</name>
<feature type="compositionally biased region" description="Acidic residues" evidence="1">
    <location>
        <begin position="217"/>
        <end position="227"/>
    </location>
</feature>
<feature type="compositionally biased region" description="Basic residues" evidence="1">
    <location>
        <begin position="411"/>
        <end position="425"/>
    </location>
</feature>
<accession>A0ABR2HW52</accession>
<protein>
    <submittedName>
        <fullName evidence="3">Uncharacterized protein</fullName>
    </submittedName>
</protein>
<feature type="compositionally biased region" description="Polar residues" evidence="1">
    <location>
        <begin position="176"/>
        <end position="189"/>
    </location>
</feature>
<evidence type="ECO:0000256" key="1">
    <source>
        <dbReference type="SAM" id="MobiDB-lite"/>
    </source>
</evidence>
<reference evidence="3 4" key="1">
    <citation type="submission" date="2024-04" db="EMBL/GenBank/DDBJ databases">
        <title>Tritrichomonas musculus Genome.</title>
        <authorList>
            <person name="Alves-Ferreira E."/>
            <person name="Grigg M."/>
            <person name="Lorenzi H."/>
            <person name="Galac M."/>
        </authorList>
    </citation>
    <scope>NUCLEOTIDE SEQUENCE [LARGE SCALE GENOMIC DNA]</scope>
    <source>
        <strain evidence="3 4">EAF2021</strain>
    </source>
</reference>
<feature type="compositionally biased region" description="Low complexity" evidence="1">
    <location>
        <begin position="426"/>
        <end position="438"/>
    </location>
</feature>
<comment type="caution">
    <text evidence="3">The sequence shown here is derived from an EMBL/GenBank/DDBJ whole genome shotgun (WGS) entry which is preliminary data.</text>
</comment>
<dbReference type="Proteomes" id="UP001470230">
    <property type="component" value="Unassembled WGS sequence"/>
</dbReference>
<proteinExistence type="predicted"/>
<sequence>MNEIDRGFEGVLQACSRDTDPIFFDCPPHFFPNEDGSYTIYEIKNGILTKETCDIPDDPPTMNFNRVVEIEDRVISGSFDESMRSQLYYFNDHIAQLAANYFSTIVLHIKLVFGINEEAINNDSDKNSVSEDDDKNIFVLLNGSTVITLEYQVNAHVSRPEITSLVEKVMSSNKNSSIQESVSNQNKDQNPIVIENRKVKKRNKAYYASDSLSVIDSEYESNEEEEEDKSKKEDGCHSEYSAQDFIGQYNPDSQIIAAIDYEINREIDHTYCITNAVDCGPPKYHINRIVVALYNLHLKFPNFGDSELYYQLKLRFPHPNEKVPCCVQCYHIYMASDRVCRACKKSAALTFELPPQPFQPLVATELNKRGKMPINSTTIQKNDPHSFFLNIVQSPYKDPVFLIPEPQKTGAGKKKNSSIKVKKRSSYSNSRCSTSYSSNKRESTPSWVTRLAGDDPDAASNFSRRGMRTLCMSSLMKYRAANMNDLPYYLTPVGYSESLAPNKYYRPPFDIAKLDPKRKRKLHVLPKKTEDDD</sequence>
<dbReference type="EMBL" id="JAPFFF010000021">
    <property type="protein sequence ID" value="KAK8853830.1"/>
    <property type="molecule type" value="Genomic_DNA"/>
</dbReference>
<keyword evidence="4" id="KW-1185">Reference proteome</keyword>
<feature type="region of interest" description="Disordered" evidence="1">
    <location>
        <begin position="176"/>
        <end position="195"/>
    </location>
</feature>
<feature type="region of interest" description="Disordered" evidence="1">
    <location>
        <begin position="217"/>
        <end position="236"/>
    </location>
</feature>
<gene>
    <name evidence="3" type="ORF">M9Y10_016373</name>
    <name evidence="2" type="ORF">M9Y10_040462</name>
</gene>